<proteinExistence type="predicted"/>
<reference evidence="1 2" key="2">
    <citation type="journal article" date="2011" name="Stand. Genomic Sci.">
        <title>Complete genome sequence of Mahella australiensis type strain (50-1 BON).</title>
        <authorList>
            <person name="Sikorski J."/>
            <person name="Teshima H."/>
            <person name="Nolan M."/>
            <person name="Lucas S."/>
            <person name="Hammon N."/>
            <person name="Deshpande S."/>
            <person name="Cheng J.F."/>
            <person name="Pitluck S."/>
            <person name="Liolios K."/>
            <person name="Pagani I."/>
            <person name="Ivanova N."/>
            <person name="Huntemann M."/>
            <person name="Mavromatis K."/>
            <person name="Ovchinikova G."/>
            <person name="Pati A."/>
            <person name="Tapia R."/>
            <person name="Han C."/>
            <person name="Goodwin L."/>
            <person name="Chen A."/>
            <person name="Palaniappan K."/>
            <person name="Land M."/>
            <person name="Hauser L."/>
            <person name="Ngatchou-Djao O.D."/>
            <person name="Rohde M."/>
            <person name="Pukall R."/>
            <person name="Spring S."/>
            <person name="Abt B."/>
            <person name="Goker M."/>
            <person name="Detter J.C."/>
            <person name="Woyke T."/>
            <person name="Bristow J."/>
            <person name="Markowitz V."/>
            <person name="Hugenholtz P."/>
            <person name="Eisen J.A."/>
            <person name="Kyrpides N.C."/>
            <person name="Klenk H.P."/>
            <person name="Lapidus A."/>
        </authorList>
    </citation>
    <scope>NUCLEOTIDE SEQUENCE [LARGE SCALE GENOMIC DNA]</scope>
    <source>
        <strain evidence="2">DSM 15567 / CIP 107919 / 50-1 BON</strain>
    </source>
</reference>
<dbReference type="eggNOG" id="COG3581">
    <property type="taxonomic scope" value="Bacteria"/>
</dbReference>
<dbReference type="Gene3D" id="3.40.50.11900">
    <property type="match status" value="1"/>
</dbReference>
<dbReference type="AlphaFoldDB" id="F4A2C3"/>
<dbReference type="OrthoDB" id="9780120at2"/>
<organism evidence="1 2">
    <name type="scientific">Mahella australiensis (strain DSM 15567 / CIP 107919 / 50-1 BON)</name>
    <dbReference type="NCBI Taxonomy" id="697281"/>
    <lineage>
        <taxon>Bacteria</taxon>
        <taxon>Bacillati</taxon>
        <taxon>Bacillota</taxon>
        <taxon>Clostridia</taxon>
        <taxon>Thermoanaerobacterales</taxon>
        <taxon>Thermoanaerobacterales Family IV. Incertae Sedis</taxon>
        <taxon>Mahella</taxon>
    </lineage>
</organism>
<dbReference type="EMBL" id="CP002360">
    <property type="protein sequence ID" value="AEE96170.1"/>
    <property type="molecule type" value="Genomic_DNA"/>
</dbReference>
<reference evidence="2" key="1">
    <citation type="submission" date="2010-11" db="EMBL/GenBank/DDBJ databases">
        <title>The complete genome of Mahella australiensis DSM 15567.</title>
        <authorList>
            <consortium name="US DOE Joint Genome Institute (JGI-PGF)"/>
            <person name="Lucas S."/>
            <person name="Copeland A."/>
            <person name="Lapidus A."/>
            <person name="Bruce D."/>
            <person name="Goodwin L."/>
            <person name="Pitluck S."/>
            <person name="Kyrpides N."/>
            <person name="Mavromatis K."/>
            <person name="Pagani I."/>
            <person name="Ivanova N."/>
            <person name="Teshima H."/>
            <person name="Brettin T."/>
            <person name="Detter J.C."/>
            <person name="Han C."/>
            <person name="Tapia R."/>
            <person name="Land M."/>
            <person name="Hauser L."/>
            <person name="Markowitz V."/>
            <person name="Cheng J.-F."/>
            <person name="Hugenholtz P."/>
            <person name="Woyke T."/>
            <person name="Wu D."/>
            <person name="Spring S."/>
            <person name="Pukall R."/>
            <person name="Steenblock K."/>
            <person name="Schneider S."/>
            <person name="Klenk H.-P."/>
            <person name="Eisen J.A."/>
        </authorList>
    </citation>
    <scope>NUCLEOTIDE SEQUENCE [LARGE SCALE GENOMIC DNA]</scope>
    <source>
        <strain evidence="2">DSM 15567 / CIP 107919 / 50-1 BON</strain>
    </source>
</reference>
<dbReference type="PANTHER" id="PTHR32329:SF2">
    <property type="entry name" value="BIFUNCTIONAL PROTEIN [INCLUDES 2-HYDROXYACYL-COA DEHYDRATASE (N-TER) AND ITS ACTIVATOR DOMAIN (C_TERM)"/>
    <property type="match status" value="1"/>
</dbReference>
<dbReference type="HOGENOM" id="CLU_057460_0_0_9"/>
<protein>
    <recommendedName>
        <fullName evidence="3">DUF2229 domain-containing protein</fullName>
    </recommendedName>
</protein>
<evidence type="ECO:0000313" key="1">
    <source>
        <dbReference type="EMBL" id="AEE96170.1"/>
    </source>
</evidence>
<dbReference type="KEGG" id="mas:Mahau_0972"/>
<name>F4A2C3_MAHA5</name>
<keyword evidence="2" id="KW-1185">Reference proteome</keyword>
<gene>
    <name evidence="1" type="ordered locus">Mahau_0972</name>
</gene>
<dbReference type="InterPro" id="IPR051805">
    <property type="entry name" value="Dehydratase_Activator_Redct"/>
</dbReference>
<evidence type="ECO:0008006" key="3">
    <source>
        <dbReference type="Google" id="ProtNLM"/>
    </source>
</evidence>
<accession>F4A2C3</accession>
<dbReference type="STRING" id="697281.Mahau_0972"/>
<dbReference type="Proteomes" id="UP000008457">
    <property type="component" value="Chromosome"/>
</dbReference>
<dbReference type="RefSeq" id="WP_013780600.1">
    <property type="nucleotide sequence ID" value="NC_015520.1"/>
</dbReference>
<evidence type="ECO:0000313" key="2">
    <source>
        <dbReference type="Proteomes" id="UP000008457"/>
    </source>
</evidence>
<dbReference type="PANTHER" id="PTHR32329">
    <property type="entry name" value="BIFUNCTIONAL PROTEIN [INCLUDES 2-HYDROXYACYL-COA DEHYDRATASE (N-TER) AND ITS ACTIVATOR DOMAIN (C_TERM)-RELATED"/>
    <property type="match status" value="1"/>
</dbReference>
<sequence length="374" mass="41423">MKVTFPHIGNTYIGVKAVFDALGVEVVVPPLCTSRTLELGTRYAPEMACLPLKVTLGNYIESIERGADTIAITGSCGPCRFGYYGVVQQEILNDLGYDAEILILDPPQDGDFKPLFGKLAKLGGSNATVGKAIKAGYLGFKIIKEADELDRMILKVRPREIDKGQTDAIWARYHADVVKAFGPYEILKVIRRAKDEIRAIKVDKTFQPVKIGLVGEIYTLIEPFVNLNVEQKLGNLGVEVNRSMDISGWVIDNVFLGLLGLSSEKRVRKAAKPYLDLCVGGHGRECIGNTILYSRKGYDGVIQLMPFGCMPEIVAETILPQVSKDENIPVMTLILDEMTGEAGYQTRLEAFVDLLKRKREKERAEKHYGLLLGR</sequence>